<dbReference type="RefSeq" id="XP_020020374.1">
    <property type="nucleotide sequence ID" value="XM_020164785.1"/>
</dbReference>
<organism evidence="2">
    <name type="scientific">Castor canadensis</name>
    <name type="common">American beaver</name>
    <dbReference type="NCBI Taxonomy" id="51338"/>
    <lineage>
        <taxon>Eukaryota</taxon>
        <taxon>Metazoa</taxon>
        <taxon>Chordata</taxon>
        <taxon>Craniata</taxon>
        <taxon>Vertebrata</taxon>
        <taxon>Euteleostomi</taxon>
        <taxon>Mammalia</taxon>
        <taxon>Eutheria</taxon>
        <taxon>Euarchontoglires</taxon>
        <taxon>Glires</taxon>
        <taxon>Rodentia</taxon>
        <taxon>Castorimorpha</taxon>
        <taxon>Castoridae</taxon>
        <taxon>Castor</taxon>
    </lineage>
</organism>
<dbReference type="GO" id="GO:0051298">
    <property type="term" value="P:centrosome duplication"/>
    <property type="evidence" value="ECO:0007669"/>
    <property type="project" value="TreeGrafter"/>
</dbReference>
<evidence type="ECO:0000313" key="3">
    <source>
        <dbReference type="Ensembl" id="ENSCCNP00000025597.1"/>
    </source>
</evidence>
<name>A0A250YGF5_CASCN</name>
<dbReference type="GO" id="GO:0005813">
    <property type="term" value="C:centrosome"/>
    <property type="evidence" value="ECO:0007669"/>
    <property type="project" value="TreeGrafter"/>
</dbReference>
<dbReference type="GeneID" id="109687102"/>
<evidence type="ECO:0000313" key="5">
    <source>
        <dbReference type="RefSeq" id="XP_020020373.1"/>
    </source>
</evidence>
<dbReference type="GO" id="GO:0051225">
    <property type="term" value="P:spindle assembly"/>
    <property type="evidence" value="ECO:0007669"/>
    <property type="project" value="TreeGrafter"/>
</dbReference>
<dbReference type="EMBL" id="GFFW01002108">
    <property type="protein sequence ID" value="JAV42680.1"/>
    <property type="molecule type" value="Transcribed_RNA"/>
</dbReference>
<evidence type="ECO:0000313" key="6">
    <source>
        <dbReference type="RefSeq" id="XP_020020374.1"/>
    </source>
</evidence>
<dbReference type="PANTHER" id="PTHR12436:SF38">
    <property type="entry name" value="SAC3 DOMAIN-CONTAINING PROTEIN 1"/>
    <property type="match status" value="1"/>
</dbReference>
<dbReference type="InterPro" id="IPR000717">
    <property type="entry name" value="PCI_dom"/>
</dbReference>
<sequence length="358" mass="38579">MSGYELPVGMCPDMCPAAERAQRERERRLHRFEVAPGCRWDPPRADPQRAVKEYCRPAAGKSRPPPSQLRPPSVLLSTVRYLAGEVADSADASRAEVAGFVADRLRAVRLDLALQSAGDAQAAVVLEAALATLLAVVARLGPEEACGPADPVLLQTQVQEGFGSLRRCYARSAGPHPRQATFQGLFLLYNLGSVEALHEVLQLPAALRACPPLRVALAVDAAFREGNAARLFRLLRTLSYLQSCAVQGHVGRARREALARLARALSTPKGQTLPLGFMVHLLALDGAHEARDLCQAHGLPLDGEERVVFLRGRYAEEGPPPAGTCTVLLGNKLRGRTLEEVVMAEEEDEGVHRPGAPA</sequence>
<dbReference type="Ensembl" id="ENSCCNT00000032536.1">
    <property type="protein sequence ID" value="ENSCCNP00000025597.1"/>
    <property type="gene ID" value="ENSCCNG00000024945.1"/>
</dbReference>
<dbReference type="Proteomes" id="UP001732720">
    <property type="component" value="Chromosome 1"/>
</dbReference>
<evidence type="ECO:0000259" key="1">
    <source>
        <dbReference type="PROSITE" id="PS50250"/>
    </source>
</evidence>
<reference evidence="5 6" key="3">
    <citation type="submission" date="2025-04" db="UniProtKB">
        <authorList>
            <consortium name="RefSeq"/>
        </authorList>
    </citation>
    <scope>IDENTIFICATION</scope>
    <source>
        <tissue evidence="5 6">Leukocyte</tissue>
    </source>
</reference>
<gene>
    <name evidence="2" type="primary">SAC3D1</name>
    <name evidence="3 5 6" type="synonym">Sac3d1</name>
</gene>
<dbReference type="Gene3D" id="1.25.40.990">
    <property type="match status" value="1"/>
</dbReference>
<proteinExistence type="predicted"/>
<dbReference type="GO" id="GO:0005819">
    <property type="term" value="C:spindle"/>
    <property type="evidence" value="ECO:0007669"/>
    <property type="project" value="TreeGrafter"/>
</dbReference>
<protein>
    <submittedName>
        <fullName evidence="2 5">SAC3 domain-containing protein 1</fullName>
    </submittedName>
</protein>
<dbReference type="PROSITE" id="PS50250">
    <property type="entry name" value="PCI"/>
    <property type="match status" value="1"/>
</dbReference>
<keyword evidence="4" id="KW-1185">Reference proteome</keyword>
<accession>A0A250YGF5</accession>
<dbReference type="AlphaFoldDB" id="A0A250YGF5"/>
<dbReference type="GO" id="GO:0005634">
    <property type="term" value="C:nucleus"/>
    <property type="evidence" value="ECO:0007669"/>
    <property type="project" value="TreeGrafter"/>
</dbReference>
<evidence type="ECO:0000313" key="4">
    <source>
        <dbReference type="Proteomes" id="UP001732720"/>
    </source>
</evidence>
<dbReference type="FunFam" id="1.25.40.990:FF:000007">
    <property type="entry name" value="SAC3 domain containing 1"/>
    <property type="match status" value="1"/>
</dbReference>
<dbReference type="OrthoDB" id="264795at2759"/>
<dbReference type="InterPro" id="IPR005062">
    <property type="entry name" value="SAC3/GANP/THP3_conserved"/>
</dbReference>
<dbReference type="Pfam" id="PF03399">
    <property type="entry name" value="SAC3_GANP"/>
    <property type="match status" value="1"/>
</dbReference>
<dbReference type="RefSeq" id="XP_020020373.1">
    <property type="nucleotide sequence ID" value="XM_020164784.1"/>
</dbReference>
<dbReference type="RefSeq" id="XP_073905061.1">
    <property type="nucleotide sequence ID" value="XM_074048960.1"/>
</dbReference>
<evidence type="ECO:0000313" key="2">
    <source>
        <dbReference type="EMBL" id="JAV42680.1"/>
    </source>
</evidence>
<feature type="domain" description="PCI" evidence="1">
    <location>
        <begin position="157"/>
        <end position="325"/>
    </location>
</feature>
<dbReference type="InterPro" id="IPR045107">
    <property type="entry name" value="SAC3/GANP/THP3"/>
</dbReference>
<reference evidence="3" key="2">
    <citation type="submission" date="2023-09" db="UniProtKB">
        <authorList>
            <consortium name="Ensembl"/>
        </authorList>
    </citation>
    <scope>IDENTIFICATION</scope>
</reference>
<dbReference type="CTD" id="29901"/>
<dbReference type="KEGG" id="ccan:109687102"/>
<dbReference type="PANTHER" id="PTHR12436">
    <property type="entry name" value="80 KDA MCM3-ASSOCIATED PROTEIN"/>
    <property type="match status" value="1"/>
</dbReference>
<reference evidence="2" key="1">
    <citation type="journal article" date="2017" name="G3 (Bethesda)">
        <title>De Novo Genome and Transcriptome Assembly of the Canadian Beaver (Castor canadensis).</title>
        <authorList>
            <person name="Lok S."/>
            <person name="Paton T.A."/>
            <person name="Wang Z."/>
            <person name="Kaur G."/>
            <person name="Walker S."/>
            <person name="Yuen R.K."/>
            <person name="Sung W.W."/>
            <person name="Whitney J."/>
            <person name="Buchanan J.A."/>
            <person name="Trost B."/>
            <person name="Singh N."/>
            <person name="Apresto B."/>
            <person name="Chen N."/>
            <person name="Coole M."/>
            <person name="Dawson T.J."/>
            <person name="Ho K.Y."/>
            <person name="Hu Z."/>
            <person name="Pullenayegum S."/>
            <person name="Samler K."/>
            <person name="Shipstone A."/>
            <person name="Tsoi F."/>
            <person name="Wang T."/>
            <person name="Pereira S.L."/>
            <person name="Rostami P."/>
            <person name="Ryan C.A."/>
            <person name="Tong A.H."/>
            <person name="Ng K."/>
            <person name="Sundaravadanam Y."/>
            <person name="Simpson J.T."/>
            <person name="Lim B.K."/>
            <person name="Engstrom M.D."/>
            <person name="Dutton C.J."/>
            <person name="Kerr K.C."/>
            <person name="Franke M."/>
            <person name="Rapley W."/>
            <person name="Wintle R.F."/>
            <person name="Scherer S.W."/>
        </authorList>
    </citation>
    <scope>NUCLEOTIDE SEQUENCE</scope>
    <source>
        <strain evidence="2">Ward</strain>
        <tissue evidence="2">Leukocyte</tissue>
    </source>
</reference>